<keyword evidence="3" id="KW-1185">Reference proteome</keyword>
<dbReference type="eggNOG" id="ENOG50319SE">
    <property type="taxonomic scope" value="Bacteria"/>
</dbReference>
<dbReference type="AlphaFoldDB" id="I3XXC4"/>
<dbReference type="KEGG" id="sba:Sulba_1306"/>
<organism evidence="2 3">
    <name type="scientific">Sulfurospirillum barnesii (strain ATCC 700032 / DSM 10660 / SES-3)</name>
    <dbReference type="NCBI Taxonomy" id="760154"/>
    <lineage>
        <taxon>Bacteria</taxon>
        <taxon>Pseudomonadati</taxon>
        <taxon>Campylobacterota</taxon>
        <taxon>Epsilonproteobacteria</taxon>
        <taxon>Campylobacterales</taxon>
        <taxon>Sulfurospirillaceae</taxon>
        <taxon>Sulfurospirillum</taxon>
    </lineage>
</organism>
<dbReference type="OrthoDB" id="5348880at2"/>
<proteinExistence type="predicted"/>
<keyword evidence="1" id="KW-0812">Transmembrane</keyword>
<evidence type="ECO:0000313" key="2">
    <source>
        <dbReference type="EMBL" id="AFL68598.1"/>
    </source>
</evidence>
<dbReference type="HOGENOM" id="CLU_2738551_0_0_7"/>
<dbReference type="PATRIC" id="fig|760154.4.peg.1308"/>
<keyword evidence="1" id="KW-1133">Transmembrane helix</keyword>
<feature type="transmembrane region" description="Helical" evidence="1">
    <location>
        <begin position="44"/>
        <end position="66"/>
    </location>
</feature>
<evidence type="ECO:0000313" key="3">
    <source>
        <dbReference type="Proteomes" id="UP000006176"/>
    </source>
</evidence>
<dbReference type="EMBL" id="CP003333">
    <property type="protein sequence ID" value="AFL68598.1"/>
    <property type="molecule type" value="Genomic_DNA"/>
</dbReference>
<sequence length="74" mass="8830">MKKECAIFIILLFVLSLGIHMNQWIAYPIEHFKHLAEHQMPYHPLLYTFIVYLLLGIIRLVIHGIIKLFTLRSR</sequence>
<dbReference type="STRING" id="760154.Sulba_1306"/>
<name>I3XXC4_SULBS</name>
<keyword evidence="1" id="KW-0472">Membrane</keyword>
<reference evidence="2 3" key="1">
    <citation type="submission" date="2012-06" db="EMBL/GenBank/DDBJ databases">
        <title>Complete sequence of Sulfurospirillum barnesii SES-3.</title>
        <authorList>
            <consortium name="US DOE Joint Genome Institute"/>
            <person name="Lucas S."/>
            <person name="Han J."/>
            <person name="Lapidus A."/>
            <person name="Cheng J.-F."/>
            <person name="Goodwin L."/>
            <person name="Pitluck S."/>
            <person name="Peters L."/>
            <person name="Ovchinnikova G."/>
            <person name="Lu M."/>
            <person name="Detter J.C."/>
            <person name="Han C."/>
            <person name="Tapia R."/>
            <person name="Land M."/>
            <person name="Hauser L."/>
            <person name="Kyrpides N."/>
            <person name="Ivanova N."/>
            <person name="Pagani I."/>
            <person name="Stolz J."/>
            <person name="Arkin A."/>
            <person name="Dehal P."/>
            <person name="Oremland R."/>
            <person name="Saltikov C."/>
            <person name="Basu P."/>
            <person name="Hollibaugh J."/>
            <person name="Newman D."/>
            <person name="Stolyar S."/>
            <person name="Hazen T."/>
            <person name="Woyke T."/>
        </authorList>
    </citation>
    <scope>NUCLEOTIDE SEQUENCE [LARGE SCALE GENOMIC DNA]</scope>
    <source>
        <strain evidence="3">ATCC 700032 / DSM 10660 / SES-3</strain>
    </source>
</reference>
<dbReference type="Proteomes" id="UP000006176">
    <property type="component" value="Chromosome"/>
</dbReference>
<dbReference type="RefSeq" id="WP_014769476.1">
    <property type="nucleotide sequence ID" value="NC_018002.1"/>
</dbReference>
<evidence type="ECO:0000256" key="1">
    <source>
        <dbReference type="SAM" id="Phobius"/>
    </source>
</evidence>
<gene>
    <name evidence="2" type="ordered locus">Sulba_1306</name>
</gene>
<accession>I3XXC4</accession>
<protein>
    <submittedName>
        <fullName evidence="2">Uncharacterized protein</fullName>
    </submittedName>
</protein>